<evidence type="ECO:0000313" key="1">
    <source>
        <dbReference type="EMBL" id="MFC5911840.1"/>
    </source>
</evidence>
<name>A0ABW1GAL4_9ACTN</name>
<dbReference type="Proteomes" id="UP001596200">
    <property type="component" value="Unassembled WGS sequence"/>
</dbReference>
<evidence type="ECO:0000313" key="2">
    <source>
        <dbReference type="Proteomes" id="UP001596200"/>
    </source>
</evidence>
<protein>
    <submittedName>
        <fullName evidence="1">Uncharacterized protein</fullName>
    </submittedName>
</protein>
<proteinExistence type="predicted"/>
<dbReference type="RefSeq" id="WP_344509020.1">
    <property type="nucleotide sequence ID" value="NZ_BAAATU010000007.1"/>
</dbReference>
<accession>A0ABW1GAL4</accession>
<comment type="caution">
    <text evidence="1">The sequence shown here is derived from an EMBL/GenBank/DDBJ whole genome shotgun (WGS) entry which is preliminary data.</text>
</comment>
<organism evidence="1 2">
    <name type="scientific">Streptomyces pulveraceus</name>
    <dbReference type="NCBI Taxonomy" id="68258"/>
    <lineage>
        <taxon>Bacteria</taxon>
        <taxon>Bacillati</taxon>
        <taxon>Actinomycetota</taxon>
        <taxon>Actinomycetes</taxon>
        <taxon>Kitasatosporales</taxon>
        <taxon>Streptomycetaceae</taxon>
        <taxon>Streptomyces</taxon>
    </lineage>
</organism>
<dbReference type="EMBL" id="JBHSPU010000001">
    <property type="protein sequence ID" value="MFC5911840.1"/>
    <property type="molecule type" value="Genomic_DNA"/>
</dbReference>
<keyword evidence="2" id="KW-1185">Reference proteome</keyword>
<sequence>MMPATLAPHSHREPLLQGVDVFGGREPEEGAPVRVAVQIPVCLTFAEILGLLSFTNAAPLFEELEDEAVIRESLQYAVLDTDLTAMDQYADRAMAAYLGHPMDGDEGAESYVCRVAVTVTRTFGVSA</sequence>
<gene>
    <name evidence="1" type="ORF">ACFP1B_00080</name>
</gene>
<reference evidence="2" key="1">
    <citation type="journal article" date="2019" name="Int. J. Syst. Evol. Microbiol.">
        <title>The Global Catalogue of Microorganisms (GCM) 10K type strain sequencing project: providing services to taxonomists for standard genome sequencing and annotation.</title>
        <authorList>
            <consortium name="The Broad Institute Genomics Platform"/>
            <consortium name="The Broad Institute Genome Sequencing Center for Infectious Disease"/>
            <person name="Wu L."/>
            <person name="Ma J."/>
        </authorList>
    </citation>
    <scope>NUCLEOTIDE SEQUENCE [LARGE SCALE GENOMIC DNA]</scope>
    <source>
        <strain evidence="2">JCM 4147</strain>
    </source>
</reference>